<sequence>MKVSIWLIPSVKSASIQQKVDDFLLVLAKSIEFWSDSLKFSMISRHFSRILKEVPVFFRL</sequence>
<evidence type="ECO:0000313" key="1">
    <source>
        <dbReference type="EMBL" id="QUT45969.1"/>
    </source>
</evidence>
<dbReference type="KEGG" id="beg:INE88_02793"/>
<reference evidence="1" key="1">
    <citation type="journal article" date="2021" name="PLoS Genet.">
        <title>Mobile Type VI secretion system loci of the gut Bacteroidales display extensive intra-ecosystem transfer, multi-species spread and geographical clustering.</title>
        <authorList>
            <person name="Garcia-Bayona L."/>
            <person name="Coyne M.J."/>
            <person name="Comstock L.E."/>
        </authorList>
    </citation>
    <scope>NUCLEOTIDE SEQUENCE</scope>
    <source>
        <strain evidence="1">CL11T00C20</strain>
    </source>
</reference>
<protein>
    <submittedName>
        <fullName evidence="1">Uncharacterized protein</fullName>
    </submittedName>
</protein>
<accession>A0A975Q633</accession>
<organism evidence="1 2">
    <name type="scientific">Bacteroides eggerthii</name>
    <dbReference type="NCBI Taxonomy" id="28111"/>
    <lineage>
        <taxon>Bacteria</taxon>
        <taxon>Pseudomonadati</taxon>
        <taxon>Bacteroidota</taxon>
        <taxon>Bacteroidia</taxon>
        <taxon>Bacteroidales</taxon>
        <taxon>Bacteroidaceae</taxon>
        <taxon>Bacteroides</taxon>
    </lineage>
</organism>
<dbReference type="Proteomes" id="UP000679226">
    <property type="component" value="Chromosome"/>
</dbReference>
<dbReference type="EMBL" id="CP072227">
    <property type="protein sequence ID" value="QUT45969.1"/>
    <property type="molecule type" value="Genomic_DNA"/>
</dbReference>
<name>A0A975Q633_9BACE</name>
<gene>
    <name evidence="1" type="ORF">INE88_02793</name>
</gene>
<evidence type="ECO:0000313" key="2">
    <source>
        <dbReference type="Proteomes" id="UP000679226"/>
    </source>
</evidence>
<dbReference type="AlphaFoldDB" id="A0A975Q633"/>
<proteinExistence type="predicted"/>